<evidence type="ECO:0000256" key="1">
    <source>
        <dbReference type="ARBA" id="ARBA00004141"/>
    </source>
</evidence>
<feature type="transmembrane region" description="Helical" evidence="5">
    <location>
        <begin position="212"/>
        <end position="230"/>
    </location>
</feature>
<name>A0AAU9ECC3_9BACT</name>
<dbReference type="KEGG" id="dmp:FAK_12330"/>
<dbReference type="PANTHER" id="PTHR22911:SF6">
    <property type="entry name" value="SOLUTE CARRIER FAMILY 35 MEMBER G1"/>
    <property type="match status" value="1"/>
</dbReference>
<evidence type="ECO:0000313" key="7">
    <source>
        <dbReference type="EMBL" id="BEQ14167.1"/>
    </source>
</evidence>
<feature type="transmembrane region" description="Helical" evidence="5">
    <location>
        <begin position="265"/>
        <end position="283"/>
    </location>
</feature>
<sequence>MINPSANRKLLIGAGCMVLAAFFFALVGVFVKLAGQEVGVWQISFYRALVGILFMLGLSGCFRVAILGPNLRLLVIRGLLGTIGFLCLVLAMRQIPLTEVMVLFFLFPAFAAIFSPWLNDERVARRDWLLIALAFTGTVVVLYPGGDLHLRLGHFCALITSVVAGLNMALVRRLAGQHTPYCIYFFFCLAAAVVSIWPLALGVEPLLPSGTGLLYLAAIGAVGTVGQVIMNQGFYHLPATEGGVVLMSQVIIAGAWGVLFFGEPLTWHLVLGGVLILTGGAGLSRRVKAKVLE</sequence>
<dbReference type="GO" id="GO:0016020">
    <property type="term" value="C:membrane"/>
    <property type="evidence" value="ECO:0007669"/>
    <property type="project" value="UniProtKB-SubCell"/>
</dbReference>
<protein>
    <recommendedName>
        <fullName evidence="6">EamA domain-containing protein</fullName>
    </recommendedName>
</protein>
<dbReference type="RefSeq" id="WP_338605892.1">
    <property type="nucleotide sequence ID" value="NZ_AP028679.1"/>
</dbReference>
<proteinExistence type="predicted"/>
<feature type="transmembrane region" description="Helical" evidence="5">
    <location>
        <begin position="101"/>
        <end position="119"/>
    </location>
</feature>
<gene>
    <name evidence="7" type="ORF">FAK_12330</name>
</gene>
<evidence type="ECO:0000256" key="2">
    <source>
        <dbReference type="ARBA" id="ARBA00022692"/>
    </source>
</evidence>
<dbReference type="Proteomes" id="UP001366166">
    <property type="component" value="Chromosome"/>
</dbReference>
<evidence type="ECO:0000256" key="5">
    <source>
        <dbReference type="SAM" id="Phobius"/>
    </source>
</evidence>
<feature type="transmembrane region" description="Helical" evidence="5">
    <location>
        <begin position="128"/>
        <end position="146"/>
    </location>
</feature>
<dbReference type="AlphaFoldDB" id="A0AAU9ECC3"/>
<dbReference type="InterPro" id="IPR000620">
    <property type="entry name" value="EamA_dom"/>
</dbReference>
<evidence type="ECO:0000259" key="6">
    <source>
        <dbReference type="Pfam" id="PF00892"/>
    </source>
</evidence>
<feature type="transmembrane region" description="Helical" evidence="5">
    <location>
        <begin position="43"/>
        <end position="62"/>
    </location>
</feature>
<accession>A0AAU9ECC3</accession>
<keyword evidence="4 5" id="KW-0472">Membrane</keyword>
<keyword evidence="2 5" id="KW-0812">Transmembrane</keyword>
<evidence type="ECO:0000256" key="3">
    <source>
        <dbReference type="ARBA" id="ARBA00022989"/>
    </source>
</evidence>
<feature type="domain" description="EamA" evidence="6">
    <location>
        <begin position="152"/>
        <end position="281"/>
    </location>
</feature>
<dbReference type="EMBL" id="AP028679">
    <property type="protein sequence ID" value="BEQ14167.1"/>
    <property type="molecule type" value="Genomic_DNA"/>
</dbReference>
<feature type="domain" description="EamA" evidence="6">
    <location>
        <begin position="12"/>
        <end position="142"/>
    </location>
</feature>
<feature type="transmembrane region" description="Helical" evidence="5">
    <location>
        <begin position="74"/>
        <end position="95"/>
    </location>
</feature>
<evidence type="ECO:0000256" key="4">
    <source>
        <dbReference type="ARBA" id="ARBA00023136"/>
    </source>
</evidence>
<dbReference type="PANTHER" id="PTHR22911">
    <property type="entry name" value="ACYL-MALONYL CONDENSING ENZYME-RELATED"/>
    <property type="match status" value="1"/>
</dbReference>
<keyword evidence="3 5" id="KW-1133">Transmembrane helix</keyword>
<feature type="transmembrane region" description="Helical" evidence="5">
    <location>
        <begin position="12"/>
        <end position="31"/>
    </location>
</feature>
<dbReference type="SUPFAM" id="SSF103481">
    <property type="entry name" value="Multidrug resistance efflux transporter EmrE"/>
    <property type="match status" value="2"/>
</dbReference>
<dbReference type="InterPro" id="IPR037185">
    <property type="entry name" value="EmrE-like"/>
</dbReference>
<reference evidence="8" key="1">
    <citation type="journal article" date="2023" name="Arch. Microbiol.">
        <title>Desulfoferula mesophilus gen. nov. sp. nov., a mesophilic sulfate-reducing bacterium isolated from a brackish lake sediment.</title>
        <authorList>
            <person name="Watanabe T."/>
            <person name="Yabe T."/>
            <person name="Tsuji J.M."/>
            <person name="Fukui M."/>
        </authorList>
    </citation>
    <scope>NUCLEOTIDE SEQUENCE [LARGE SCALE GENOMIC DNA]</scope>
    <source>
        <strain evidence="8">12FAK</strain>
    </source>
</reference>
<dbReference type="Pfam" id="PF00892">
    <property type="entry name" value="EamA"/>
    <property type="match status" value="2"/>
</dbReference>
<comment type="subcellular location">
    <subcellularLocation>
        <location evidence="1">Membrane</location>
        <topology evidence="1">Multi-pass membrane protein</topology>
    </subcellularLocation>
</comment>
<feature type="transmembrane region" description="Helical" evidence="5">
    <location>
        <begin position="182"/>
        <end position="200"/>
    </location>
</feature>
<keyword evidence="8" id="KW-1185">Reference proteome</keyword>
<feature type="transmembrane region" description="Helical" evidence="5">
    <location>
        <begin position="152"/>
        <end position="170"/>
    </location>
</feature>
<organism evidence="7 8">
    <name type="scientific">Desulfoferula mesophila</name>
    <dbReference type="NCBI Taxonomy" id="3058419"/>
    <lineage>
        <taxon>Bacteria</taxon>
        <taxon>Pseudomonadati</taxon>
        <taxon>Thermodesulfobacteriota</taxon>
        <taxon>Desulfarculia</taxon>
        <taxon>Desulfarculales</taxon>
        <taxon>Desulfarculaceae</taxon>
        <taxon>Desulfoferula</taxon>
    </lineage>
</organism>
<evidence type="ECO:0000313" key="8">
    <source>
        <dbReference type="Proteomes" id="UP001366166"/>
    </source>
</evidence>
<feature type="transmembrane region" description="Helical" evidence="5">
    <location>
        <begin position="242"/>
        <end position="259"/>
    </location>
</feature>